<dbReference type="AlphaFoldDB" id="A0A1V1PHP3"/>
<evidence type="ECO:0000313" key="3">
    <source>
        <dbReference type="Proteomes" id="UP000189670"/>
    </source>
</evidence>
<gene>
    <name evidence="2" type="ORF">OMM_06398</name>
</gene>
<dbReference type="Pfam" id="PF09345">
    <property type="entry name" value="SiaC"/>
    <property type="match status" value="1"/>
</dbReference>
<feature type="domain" description="SiaC family regulatory phosphoprotein" evidence="1">
    <location>
        <begin position="11"/>
        <end position="130"/>
    </location>
</feature>
<comment type="caution">
    <text evidence="2">The sequence shown here is derived from an EMBL/GenBank/DDBJ whole genome shotgun (WGS) entry which is preliminary data.</text>
</comment>
<organism evidence="2 3">
    <name type="scientific">Candidatus Magnetoglobus multicellularis str. Araruama</name>
    <dbReference type="NCBI Taxonomy" id="890399"/>
    <lineage>
        <taxon>Bacteria</taxon>
        <taxon>Pseudomonadati</taxon>
        <taxon>Thermodesulfobacteriota</taxon>
        <taxon>Desulfobacteria</taxon>
        <taxon>Desulfobacterales</taxon>
        <taxon>Desulfobacteraceae</taxon>
        <taxon>Candidatus Magnetoglobus</taxon>
    </lineage>
</organism>
<keyword evidence="2" id="KW-0449">Lipoprotein</keyword>
<dbReference type="EMBL" id="ATBP01000012">
    <property type="protein sequence ID" value="ETR74308.1"/>
    <property type="molecule type" value="Genomic_DNA"/>
</dbReference>
<name>A0A1V1PHP3_9BACT</name>
<dbReference type="InterPro" id="IPR018530">
    <property type="entry name" value="SiaC"/>
</dbReference>
<protein>
    <submittedName>
        <fullName evidence="2">Lipoprotein</fullName>
    </submittedName>
</protein>
<evidence type="ECO:0000259" key="1">
    <source>
        <dbReference type="Pfam" id="PF09345"/>
    </source>
</evidence>
<accession>A0A1V1PHP3</accession>
<proteinExistence type="predicted"/>
<reference evidence="3" key="1">
    <citation type="submission" date="2012-11" db="EMBL/GenBank/DDBJ databases">
        <authorList>
            <person name="Lucero-Rivera Y.E."/>
            <person name="Tovar-Ramirez D."/>
        </authorList>
    </citation>
    <scope>NUCLEOTIDE SEQUENCE [LARGE SCALE GENOMIC DNA]</scope>
    <source>
        <strain evidence="3">Araruama</strain>
    </source>
</reference>
<dbReference type="Proteomes" id="UP000189670">
    <property type="component" value="Unassembled WGS sequence"/>
</dbReference>
<evidence type="ECO:0000313" key="2">
    <source>
        <dbReference type="EMBL" id="ETR74308.1"/>
    </source>
</evidence>
<sequence>MKEFGMKNLDIPKTKTTPEIHFNSSTNELTIKGESFPENTSEFYAPVFEWLEEYFVTIKDQPVTVNIELVYFNSSSSKVLMNLFDMLEENVQIGKQITVNWLYDEDNEMAVEYGEDFMEDLESLQINLVKI</sequence>